<gene>
    <name evidence="6 7" type="primary">rodA</name>
    <name evidence="6" type="synonym">mrdB</name>
    <name evidence="7" type="ORF">ACFOOR_13065</name>
</gene>
<comment type="caution">
    <text evidence="7">The sequence shown here is derived from an EMBL/GenBank/DDBJ whole genome shotgun (WGS) entry which is preliminary data.</text>
</comment>
<comment type="catalytic activity">
    <reaction evidence="6">
        <text>[GlcNAc-(1-&gt;4)-Mur2Ac(oyl-L-Ala-gamma-D-Glu-L-Lys-D-Ala-D-Ala)](n)-di-trans,octa-cis-undecaprenyl diphosphate + beta-D-GlcNAc-(1-&gt;4)-Mur2Ac(oyl-L-Ala-gamma-D-Glu-L-Lys-D-Ala-D-Ala)-di-trans,octa-cis-undecaprenyl diphosphate = [GlcNAc-(1-&gt;4)-Mur2Ac(oyl-L-Ala-gamma-D-Glu-L-Lys-D-Ala-D-Ala)](n+1)-di-trans,octa-cis-undecaprenyl diphosphate + di-trans,octa-cis-undecaprenyl diphosphate + H(+)</text>
        <dbReference type="Rhea" id="RHEA:23708"/>
        <dbReference type="Rhea" id="RHEA-COMP:9602"/>
        <dbReference type="Rhea" id="RHEA-COMP:9603"/>
        <dbReference type="ChEBI" id="CHEBI:15378"/>
        <dbReference type="ChEBI" id="CHEBI:58405"/>
        <dbReference type="ChEBI" id="CHEBI:60033"/>
        <dbReference type="ChEBI" id="CHEBI:78435"/>
        <dbReference type="EC" id="2.4.99.28"/>
    </reaction>
</comment>
<evidence type="ECO:0000256" key="5">
    <source>
        <dbReference type="ARBA" id="ARBA00023136"/>
    </source>
</evidence>
<keyword evidence="8" id="KW-1185">Reference proteome</keyword>
<feature type="transmembrane region" description="Helical" evidence="6">
    <location>
        <begin position="278"/>
        <end position="301"/>
    </location>
</feature>
<keyword evidence="6" id="KW-0997">Cell inner membrane</keyword>
<dbReference type="HAMAP" id="MF_02079">
    <property type="entry name" value="PGT_RodA"/>
    <property type="match status" value="1"/>
</dbReference>
<feature type="transmembrane region" description="Helical" evidence="6">
    <location>
        <begin position="313"/>
        <end position="338"/>
    </location>
</feature>
<dbReference type="EMBL" id="JBHRSV010000028">
    <property type="protein sequence ID" value="MFC2927040.1"/>
    <property type="molecule type" value="Genomic_DNA"/>
</dbReference>
<comment type="similarity">
    <text evidence="6">Belongs to the SEDS family. MrdB/RodA subfamily.</text>
</comment>
<evidence type="ECO:0000313" key="7">
    <source>
        <dbReference type="EMBL" id="MFC2927040.1"/>
    </source>
</evidence>
<evidence type="ECO:0000256" key="6">
    <source>
        <dbReference type="HAMAP-Rule" id="MF_02079"/>
    </source>
</evidence>
<comment type="function">
    <text evidence="6">Peptidoglycan polymerase that is essential for cell wall elongation.</text>
</comment>
<comment type="pathway">
    <text evidence="6">Cell wall biogenesis; peptidoglycan biosynthesis.</text>
</comment>
<feature type="transmembrane region" description="Helical" evidence="6">
    <location>
        <begin position="20"/>
        <end position="42"/>
    </location>
</feature>
<feature type="transmembrane region" description="Helical" evidence="6">
    <location>
        <begin position="80"/>
        <end position="100"/>
    </location>
</feature>
<dbReference type="EC" id="2.4.99.28" evidence="6"/>
<keyword evidence="6" id="KW-0573">Peptidoglycan synthesis</keyword>
<dbReference type="NCBIfam" id="TIGR02210">
    <property type="entry name" value="rodA_shape"/>
    <property type="match status" value="1"/>
</dbReference>
<dbReference type="PANTHER" id="PTHR30474:SF1">
    <property type="entry name" value="PEPTIDOGLYCAN GLYCOSYLTRANSFERASE MRDB"/>
    <property type="match status" value="1"/>
</dbReference>
<keyword evidence="6" id="KW-0328">Glycosyltransferase</keyword>
<dbReference type="InterPro" id="IPR011923">
    <property type="entry name" value="RodA/MrdB"/>
</dbReference>
<dbReference type="RefSeq" id="WP_343163032.1">
    <property type="nucleotide sequence ID" value="NZ_JBHRSV010000028.1"/>
</dbReference>
<keyword evidence="6" id="KW-1003">Cell membrane</keyword>
<evidence type="ECO:0000256" key="3">
    <source>
        <dbReference type="ARBA" id="ARBA00022960"/>
    </source>
</evidence>
<protein>
    <recommendedName>
        <fullName evidence="6">Peptidoglycan glycosyltransferase MrdB</fullName>
        <shortName evidence="6">PGT</shortName>
        <ecNumber evidence="6">2.4.99.28</ecNumber>
    </recommendedName>
    <alternativeName>
        <fullName evidence="6">Cell elongation protein RodA</fullName>
    </alternativeName>
    <alternativeName>
        <fullName evidence="6">Cell wall polymerase</fullName>
    </alternativeName>
    <alternativeName>
        <fullName evidence="6">Peptidoglycan polymerase</fullName>
        <shortName evidence="6">PG polymerase</shortName>
    </alternativeName>
</protein>
<keyword evidence="6" id="KW-0808">Transferase</keyword>
<evidence type="ECO:0000256" key="4">
    <source>
        <dbReference type="ARBA" id="ARBA00022989"/>
    </source>
</evidence>
<proteinExistence type="inferred from homology"/>
<feature type="transmembrane region" description="Helical" evidence="6">
    <location>
        <begin position="344"/>
        <end position="365"/>
    </location>
</feature>
<dbReference type="PANTHER" id="PTHR30474">
    <property type="entry name" value="CELL CYCLE PROTEIN"/>
    <property type="match status" value="1"/>
</dbReference>
<sequence>MAVFRDTVPRTFQGKLYEINWALVLLLCLLGAAGIGMLYSVADGAWDPWATRHATRFAVGLAMMLVVALIPPRFWMAMSYPAYLGALALLLGVEFFGLTIQGSQRWLELGPIRVQPSEVMKVAVVMALARFYHDLPREKVSGPTGVLVPLALIGMPAVLILHQPDLGTALLVVATGAVLIFLSGLNWRIIGAAVVAAAIAIPLALRYGLQDYQRERIFTFLNPEEDPMGAGYQILQSKIALGSGGFTGKGFLQGTQSHLNYLPEKQTDFIFTMLGEEFGFVGGIAILALYLIVLANAVAIATSCKSTYLKMTVMGVATTFALYVIINTGMVMGMLPVVGVPLPLISYGGTVMLTVLFGFGLILGAHVHRNVELPKGAGLFG</sequence>
<feature type="transmembrane region" description="Helical" evidence="6">
    <location>
        <begin position="140"/>
        <end position="160"/>
    </location>
</feature>
<keyword evidence="6" id="KW-0961">Cell wall biogenesis/degradation</keyword>
<evidence type="ECO:0000313" key="8">
    <source>
        <dbReference type="Proteomes" id="UP001595379"/>
    </source>
</evidence>
<keyword evidence="2 6" id="KW-0812">Transmembrane</keyword>
<evidence type="ECO:0000256" key="1">
    <source>
        <dbReference type="ARBA" id="ARBA00004141"/>
    </source>
</evidence>
<accession>A0ABV7A003</accession>
<dbReference type="InterPro" id="IPR001182">
    <property type="entry name" value="FtsW/RodA"/>
</dbReference>
<dbReference type="Proteomes" id="UP001595379">
    <property type="component" value="Unassembled WGS sequence"/>
</dbReference>
<keyword evidence="3 6" id="KW-0133">Cell shape</keyword>
<evidence type="ECO:0000256" key="2">
    <source>
        <dbReference type="ARBA" id="ARBA00022692"/>
    </source>
</evidence>
<keyword evidence="4 6" id="KW-1133">Transmembrane helix</keyword>
<organism evidence="7 8">
    <name type="scientific">Hyphobacterium vulgare</name>
    <dbReference type="NCBI Taxonomy" id="1736751"/>
    <lineage>
        <taxon>Bacteria</taxon>
        <taxon>Pseudomonadati</taxon>
        <taxon>Pseudomonadota</taxon>
        <taxon>Alphaproteobacteria</taxon>
        <taxon>Maricaulales</taxon>
        <taxon>Maricaulaceae</taxon>
        <taxon>Hyphobacterium</taxon>
    </lineage>
</organism>
<keyword evidence="5 6" id="KW-0472">Membrane</keyword>
<dbReference type="Pfam" id="PF01098">
    <property type="entry name" value="FTSW_RODA_SPOVE"/>
    <property type="match status" value="1"/>
</dbReference>
<feature type="transmembrane region" description="Helical" evidence="6">
    <location>
        <begin position="54"/>
        <end position="74"/>
    </location>
</feature>
<name>A0ABV7A003_9PROT</name>
<reference evidence="8" key="1">
    <citation type="journal article" date="2019" name="Int. J. Syst. Evol. Microbiol.">
        <title>The Global Catalogue of Microorganisms (GCM) 10K type strain sequencing project: providing services to taxonomists for standard genome sequencing and annotation.</title>
        <authorList>
            <consortium name="The Broad Institute Genomics Platform"/>
            <consortium name="The Broad Institute Genome Sequencing Center for Infectious Disease"/>
            <person name="Wu L."/>
            <person name="Ma J."/>
        </authorList>
    </citation>
    <scope>NUCLEOTIDE SEQUENCE [LARGE SCALE GENOMIC DNA]</scope>
    <source>
        <strain evidence="8">KCTC 52487</strain>
    </source>
</reference>
<feature type="transmembrane region" description="Helical" evidence="6">
    <location>
        <begin position="166"/>
        <end position="182"/>
    </location>
</feature>
<comment type="subcellular location">
    <subcellularLocation>
        <location evidence="6">Cell inner membrane</location>
        <topology evidence="6">Multi-pass membrane protein</topology>
    </subcellularLocation>
    <subcellularLocation>
        <location evidence="1">Membrane</location>
        <topology evidence="1">Multi-pass membrane protein</topology>
    </subcellularLocation>
</comment>